<protein>
    <submittedName>
        <fullName evidence="2">Uncharacterized protein</fullName>
    </submittedName>
</protein>
<keyword evidence="1" id="KW-0812">Transmembrane</keyword>
<evidence type="ECO:0000313" key="2">
    <source>
        <dbReference type="EMBL" id="TRW48356.1"/>
    </source>
</evidence>
<dbReference type="OrthoDB" id="9909167at2"/>
<keyword evidence="1" id="KW-0472">Membrane</keyword>
<gene>
    <name evidence="2" type="ORF">FM042_09250</name>
</gene>
<sequence length="141" mass="15547">MSIPITSSQKWIILGVKALITAIALIPAIRNSTRATPGTIQEGDSTPFKPITGAFSLVFLGYEKDTIATVQLDYATASHYFVNKQKIQSLARYYRAYAVAIHCDEEQSSFHGVLTRQQVLNIIAEAMREIGVNIVPDMNVC</sequence>
<dbReference type="AlphaFoldDB" id="A0A552X097"/>
<keyword evidence="1" id="KW-1133">Transmembrane helix</keyword>
<proteinExistence type="predicted"/>
<accession>A0A552X097</accession>
<keyword evidence="3" id="KW-1185">Reference proteome</keyword>
<reference evidence="2 3" key="1">
    <citation type="submission" date="2019-07" db="EMBL/GenBank/DDBJ databases">
        <authorList>
            <person name="Yang M."/>
            <person name="Zhao D."/>
            <person name="Xiang H."/>
        </authorList>
    </citation>
    <scope>NUCLEOTIDE SEQUENCE [LARGE SCALE GENOMIC DNA]</scope>
    <source>
        <strain evidence="2 3">IM1326</strain>
    </source>
</reference>
<feature type="transmembrane region" description="Helical" evidence="1">
    <location>
        <begin position="12"/>
        <end position="29"/>
    </location>
</feature>
<evidence type="ECO:0000256" key="1">
    <source>
        <dbReference type="SAM" id="Phobius"/>
    </source>
</evidence>
<dbReference type="RefSeq" id="WP_143236148.1">
    <property type="nucleotide sequence ID" value="NZ_VJWL01000003.1"/>
</dbReference>
<dbReference type="Proteomes" id="UP000320359">
    <property type="component" value="Unassembled WGS sequence"/>
</dbReference>
<comment type="caution">
    <text evidence="2">The sequence shown here is derived from an EMBL/GenBank/DDBJ whole genome shotgun (WGS) entry which is preliminary data.</text>
</comment>
<evidence type="ECO:0000313" key="3">
    <source>
        <dbReference type="Proteomes" id="UP000320359"/>
    </source>
</evidence>
<name>A0A552X097_9GAMM</name>
<dbReference type="EMBL" id="VJWL01000003">
    <property type="protein sequence ID" value="TRW48356.1"/>
    <property type="molecule type" value="Genomic_DNA"/>
</dbReference>
<organism evidence="2 3">
    <name type="scientific">Aliidiomarina halalkaliphila</name>
    <dbReference type="NCBI Taxonomy" id="2593535"/>
    <lineage>
        <taxon>Bacteria</taxon>
        <taxon>Pseudomonadati</taxon>
        <taxon>Pseudomonadota</taxon>
        <taxon>Gammaproteobacteria</taxon>
        <taxon>Alteromonadales</taxon>
        <taxon>Idiomarinaceae</taxon>
        <taxon>Aliidiomarina</taxon>
    </lineage>
</organism>